<feature type="signal peptide" evidence="2">
    <location>
        <begin position="1"/>
        <end position="29"/>
    </location>
</feature>
<protein>
    <submittedName>
        <fullName evidence="4">Alpha/beta hydrolase domain-containing protein</fullName>
    </submittedName>
</protein>
<proteinExistence type="predicted"/>
<gene>
    <name evidence="4" type="ORF">ACFPQB_10660</name>
</gene>
<keyword evidence="5" id="KW-1185">Reference proteome</keyword>
<dbReference type="EMBL" id="JBHSNS010000004">
    <property type="protein sequence ID" value="MFC5729379.1"/>
    <property type="molecule type" value="Genomic_DNA"/>
</dbReference>
<feature type="chain" id="PRO_5046832257" evidence="2">
    <location>
        <begin position="30"/>
        <end position="610"/>
    </location>
</feature>
<evidence type="ECO:0000259" key="3">
    <source>
        <dbReference type="Pfam" id="PF20091"/>
    </source>
</evidence>
<feature type="compositionally biased region" description="Low complexity" evidence="1">
    <location>
        <begin position="33"/>
        <end position="65"/>
    </location>
</feature>
<organism evidence="4 5">
    <name type="scientific">Nocardioides vastitatis</name>
    <dbReference type="NCBI Taxonomy" id="2568655"/>
    <lineage>
        <taxon>Bacteria</taxon>
        <taxon>Bacillati</taxon>
        <taxon>Actinomycetota</taxon>
        <taxon>Actinomycetes</taxon>
        <taxon>Propionibacteriales</taxon>
        <taxon>Nocardioidaceae</taxon>
        <taxon>Nocardioides</taxon>
    </lineage>
</organism>
<name>A0ABW0ZIB8_9ACTN</name>
<evidence type="ECO:0000256" key="1">
    <source>
        <dbReference type="SAM" id="MobiDB-lite"/>
    </source>
</evidence>
<keyword evidence="2" id="KW-0732">Signal</keyword>
<accession>A0ABW0ZIB8</accession>
<feature type="domain" description="Alpha/beta hydrolase" evidence="3">
    <location>
        <begin position="60"/>
        <end position="494"/>
    </location>
</feature>
<evidence type="ECO:0000256" key="2">
    <source>
        <dbReference type="SAM" id="SignalP"/>
    </source>
</evidence>
<dbReference type="Pfam" id="PF20091">
    <property type="entry name" value="Abhydrolase_10"/>
    <property type="match status" value="1"/>
</dbReference>
<sequence length="610" mass="65359">MSQLPFIQRRTSRLMAALAVTALSGSLLAAPTSGAAAEPPAPRSAPSTALPDVPVPSVRGPVPSRLDAPGNNRIFFGTDLDIAGRGYVEEEFFYGGEANVYDATVAGGIGARPTPSPTAGVVSTGHDYTTRMVVRRPAKARDFNGTVVVEWLNATSGYDVEALWFRTHEYFLREGIAWVGITVQSAPITHPTRGLKAFSPTRCGVLDLTDGGRFTSGDPLSYDVFAQGLQAVRQAGVLGALQPEVETIMGAGVSQSAGRLSVYTNAVHVRTAPTMDAAPLYIGGERMRDDLDLPVFKVLSETEYTAPASANEISSLQPDSDRMRTWSVAGTSHSDWASFAVRYALLRRDQPSASLSDSCALPSRSRVPDRYTLAAAMDQAVAWSEEGTEPARGAGIALAADGRTVLRDELGNVLRGIRLAPFEVATALDTGYNENRPGLGGLCFLNGTHVPFDTGTLDRLYPSPGRYRSEFARVVNRNVREGFVLPEDAQEMLRDASASLAGRGLQCGSLCANVAQFPIQPSTQLLRDHTQFLYLDGGERLLGLLDRATRSVAEGQTDPTKQADHYARAVKELQEYEAALATLEQRGAVTPEQADLLGGYAQILIAELRG</sequence>
<dbReference type="InterPro" id="IPR045394">
    <property type="entry name" value="Abhydrolase_dom"/>
</dbReference>
<reference evidence="5" key="1">
    <citation type="journal article" date="2019" name="Int. J. Syst. Evol. Microbiol.">
        <title>The Global Catalogue of Microorganisms (GCM) 10K type strain sequencing project: providing services to taxonomists for standard genome sequencing and annotation.</title>
        <authorList>
            <consortium name="The Broad Institute Genomics Platform"/>
            <consortium name="The Broad Institute Genome Sequencing Center for Infectious Disease"/>
            <person name="Wu L."/>
            <person name="Ma J."/>
        </authorList>
    </citation>
    <scope>NUCLEOTIDE SEQUENCE [LARGE SCALE GENOMIC DNA]</scope>
    <source>
        <strain evidence="5">YIM 94188</strain>
    </source>
</reference>
<dbReference type="GO" id="GO:0016787">
    <property type="term" value="F:hydrolase activity"/>
    <property type="evidence" value="ECO:0007669"/>
    <property type="project" value="UniProtKB-KW"/>
</dbReference>
<keyword evidence="4" id="KW-0378">Hydrolase</keyword>
<comment type="caution">
    <text evidence="4">The sequence shown here is derived from an EMBL/GenBank/DDBJ whole genome shotgun (WGS) entry which is preliminary data.</text>
</comment>
<feature type="region of interest" description="Disordered" evidence="1">
    <location>
        <begin position="32"/>
        <end position="65"/>
    </location>
</feature>
<evidence type="ECO:0000313" key="5">
    <source>
        <dbReference type="Proteomes" id="UP001596072"/>
    </source>
</evidence>
<evidence type="ECO:0000313" key="4">
    <source>
        <dbReference type="EMBL" id="MFC5729379.1"/>
    </source>
</evidence>
<dbReference type="Proteomes" id="UP001596072">
    <property type="component" value="Unassembled WGS sequence"/>
</dbReference>